<evidence type="ECO:0000256" key="8">
    <source>
        <dbReference type="ARBA" id="ARBA00054674"/>
    </source>
</evidence>
<dbReference type="CDD" id="cd18887">
    <property type="entry name" value="NUDIX_UGPPase_Nudt14"/>
    <property type="match status" value="1"/>
</dbReference>
<comment type="subcellular location">
    <subcellularLocation>
        <location evidence="2">Cytoplasm</location>
    </subcellularLocation>
</comment>
<evidence type="ECO:0000256" key="2">
    <source>
        <dbReference type="ARBA" id="ARBA00004496"/>
    </source>
</evidence>
<dbReference type="OrthoDB" id="10249920at2759"/>
<dbReference type="RefSeq" id="XP_013060539.2">
    <property type="nucleotide sequence ID" value="XM_013205085.2"/>
</dbReference>
<dbReference type="VEuPathDB" id="VectorBase:BGLB012706"/>
<dbReference type="GO" id="GO:0019693">
    <property type="term" value="P:ribose phosphate metabolic process"/>
    <property type="evidence" value="ECO:0007669"/>
    <property type="project" value="TreeGrafter"/>
</dbReference>
<dbReference type="InterPro" id="IPR015797">
    <property type="entry name" value="NUDIX_hydrolase-like_dom_sf"/>
</dbReference>
<dbReference type="EC" id="3.6.1.45" evidence="9"/>
<keyword evidence="6" id="KW-0460">Magnesium</keyword>
<evidence type="ECO:0000256" key="5">
    <source>
        <dbReference type="ARBA" id="ARBA00022801"/>
    </source>
</evidence>
<dbReference type="GO" id="GO:0046872">
    <property type="term" value="F:metal ion binding"/>
    <property type="evidence" value="ECO:0007669"/>
    <property type="project" value="InterPro"/>
</dbReference>
<evidence type="ECO:0000313" key="13">
    <source>
        <dbReference type="Proteomes" id="UP000076420"/>
    </source>
</evidence>
<dbReference type="FunFam" id="3.90.79.10:FF:000035">
    <property type="entry name" value="Uridine diphosphate glucose pyrophosphatase"/>
    <property type="match status" value="1"/>
</dbReference>
<evidence type="ECO:0000256" key="6">
    <source>
        <dbReference type="ARBA" id="ARBA00022842"/>
    </source>
</evidence>
<evidence type="ECO:0000256" key="4">
    <source>
        <dbReference type="ARBA" id="ARBA00022490"/>
    </source>
</evidence>
<evidence type="ECO:0000313" key="12">
    <source>
        <dbReference type="EnsemblMetazoa" id="BGLB012706-PB"/>
    </source>
</evidence>
<name>A0A2C9K3Y1_BIOGL</name>
<comment type="catalytic activity">
    <reaction evidence="7">
        <text>UDP-sugar + H2O = UMP + alpha-D-aldose 1-phosphate.</text>
        <dbReference type="EC" id="3.6.1.45"/>
    </reaction>
</comment>
<dbReference type="Proteomes" id="UP000076420">
    <property type="component" value="Unassembled WGS sequence"/>
</dbReference>
<dbReference type="AlphaFoldDB" id="A0A2C9K3Y1"/>
<comment type="cofactor">
    <cofactor evidence="1">
        <name>Mg(2+)</name>
        <dbReference type="ChEBI" id="CHEBI:18420"/>
    </cofactor>
</comment>
<keyword evidence="5" id="KW-0378">Hydrolase</keyword>
<dbReference type="EnsemblMetazoa" id="BGLB012706-RB">
    <property type="protein sequence ID" value="BGLB012706-PB"/>
    <property type="gene ID" value="BGLB012706"/>
</dbReference>
<dbReference type="VEuPathDB" id="VectorBase:BGLAX_046635"/>
<dbReference type="GO" id="GO:0005737">
    <property type="term" value="C:cytoplasm"/>
    <property type="evidence" value="ECO:0007669"/>
    <property type="project" value="UniProtKB-SubCell"/>
</dbReference>
<reference evidence="12" key="1">
    <citation type="submission" date="2020-05" db="UniProtKB">
        <authorList>
            <consortium name="EnsemblMetazoa"/>
        </authorList>
    </citation>
    <scope>IDENTIFICATION</scope>
    <source>
        <strain evidence="12">BB02</strain>
    </source>
</reference>
<evidence type="ECO:0000256" key="7">
    <source>
        <dbReference type="ARBA" id="ARBA00051086"/>
    </source>
</evidence>
<dbReference type="GO" id="GO:0006753">
    <property type="term" value="P:nucleoside phosphate metabolic process"/>
    <property type="evidence" value="ECO:0007669"/>
    <property type="project" value="TreeGrafter"/>
</dbReference>
<dbReference type="NCBIfam" id="TIGR00052">
    <property type="entry name" value="nudix-type nucleoside diphosphatase, YffH/AdpP family"/>
    <property type="match status" value="1"/>
</dbReference>
<keyword evidence="4" id="KW-0963">Cytoplasm</keyword>
<evidence type="ECO:0000256" key="1">
    <source>
        <dbReference type="ARBA" id="ARBA00001946"/>
    </source>
</evidence>
<dbReference type="SUPFAM" id="SSF55811">
    <property type="entry name" value="Nudix"/>
    <property type="match status" value="1"/>
</dbReference>
<accession>A0A2C9K3Y1</accession>
<dbReference type="Gene3D" id="3.90.79.10">
    <property type="entry name" value="Nucleoside Triphosphate Pyrophosphohydrolase"/>
    <property type="match status" value="1"/>
</dbReference>
<evidence type="ECO:0000256" key="3">
    <source>
        <dbReference type="ARBA" id="ARBA00011738"/>
    </source>
</evidence>
<sequence length="212" mass="23793">MDNINNVTVTSCENSKFLKPKRIHYQQNGVNKIWDAMTVHDGVAILLFNTTRNVLIFVRQFRPAIYINSVKTEIKDGIETVDTNLYPGSLGMTIELCAGIIDKNKPVPEIAKEEILEECGYEVPLENLRKITTCRNGVGTTGGLLHLYYAEVTDDMKVGAGGGLITEGEMISVVEMSVDEGRKLMFDETVNRVHGLIFAIYWFLDNMWKNGN</sequence>
<gene>
    <name evidence="12" type="primary">106050141</name>
</gene>
<evidence type="ECO:0000256" key="9">
    <source>
        <dbReference type="ARBA" id="ARBA00066480"/>
    </source>
</evidence>
<dbReference type="KEGG" id="bgt:106050141"/>
<comment type="subunit">
    <text evidence="3">Homodimer.</text>
</comment>
<protein>
    <recommendedName>
        <fullName evidence="10">Uridine diphosphate glucose pyrophosphatase NUDT14</fullName>
        <ecNumber evidence="9">3.6.1.45</ecNumber>
    </recommendedName>
    <alternativeName>
        <fullName evidence="11">Nucleoside diphosphate-linked moiety X motif 14</fullName>
    </alternativeName>
</protein>
<evidence type="ECO:0000256" key="11">
    <source>
        <dbReference type="ARBA" id="ARBA00080475"/>
    </source>
</evidence>
<dbReference type="STRING" id="6526.A0A2C9K3Y1"/>
<evidence type="ECO:0000256" key="10">
    <source>
        <dbReference type="ARBA" id="ARBA00071467"/>
    </source>
</evidence>
<organism evidence="12 13">
    <name type="scientific">Biomphalaria glabrata</name>
    <name type="common">Bloodfluke planorb</name>
    <name type="synonym">Freshwater snail</name>
    <dbReference type="NCBI Taxonomy" id="6526"/>
    <lineage>
        <taxon>Eukaryota</taxon>
        <taxon>Metazoa</taxon>
        <taxon>Spiralia</taxon>
        <taxon>Lophotrochozoa</taxon>
        <taxon>Mollusca</taxon>
        <taxon>Gastropoda</taxon>
        <taxon>Heterobranchia</taxon>
        <taxon>Euthyneura</taxon>
        <taxon>Panpulmonata</taxon>
        <taxon>Hygrophila</taxon>
        <taxon>Lymnaeoidea</taxon>
        <taxon>Planorbidae</taxon>
        <taxon>Biomphalaria</taxon>
    </lineage>
</organism>
<comment type="function">
    <text evidence="8">Hydrolyzes UDP-glucose to glucose 1-phosphate and UMP and ADP-ribose to ribose 5-phosphate and AMP. The physiological substrate is probably UDP-glucose. Poor activity on other substrates such as ADP-glucose, CDP-glucose, GDP-glucose and GDP-mannose.</text>
</comment>
<dbReference type="PANTHER" id="PTHR11839">
    <property type="entry name" value="UDP/ADP-SUGAR PYROPHOSPHATASE"/>
    <property type="match status" value="1"/>
</dbReference>
<dbReference type="GO" id="GO:0008768">
    <property type="term" value="F:UDP-sugar diphosphatase activity"/>
    <property type="evidence" value="ECO:0007669"/>
    <property type="project" value="UniProtKB-EC"/>
</dbReference>
<proteinExistence type="predicted"/>
<dbReference type="InterPro" id="IPR004385">
    <property type="entry name" value="NDP_pyrophosphatase"/>
</dbReference>
<dbReference type="PANTHER" id="PTHR11839:SF15">
    <property type="entry name" value="URIDINE DIPHOSPHATE GLUCOSE PYROPHOSPHATASE NUDT14"/>
    <property type="match status" value="1"/>
</dbReference>